<proteinExistence type="predicted"/>
<dbReference type="EMBL" id="GBRH01195370">
    <property type="protein sequence ID" value="JAE02526.1"/>
    <property type="molecule type" value="Transcribed_RNA"/>
</dbReference>
<reference evidence="2" key="2">
    <citation type="journal article" date="2015" name="Data Brief">
        <title>Shoot transcriptome of the giant reed, Arundo donax.</title>
        <authorList>
            <person name="Barrero R.A."/>
            <person name="Guerrero F.D."/>
            <person name="Moolhuijzen P."/>
            <person name="Goolsby J.A."/>
            <person name="Tidwell J."/>
            <person name="Bellgard S.E."/>
            <person name="Bellgard M.I."/>
        </authorList>
    </citation>
    <scope>NUCLEOTIDE SEQUENCE</scope>
    <source>
        <tissue evidence="2">Shoot tissue taken approximately 20 cm above the soil surface</tissue>
    </source>
</reference>
<reference evidence="2" key="1">
    <citation type="submission" date="2014-09" db="EMBL/GenBank/DDBJ databases">
        <authorList>
            <person name="Magalhaes I.L.F."/>
            <person name="Oliveira U."/>
            <person name="Santos F.R."/>
            <person name="Vidigal T.H.D.A."/>
            <person name="Brescovit A.D."/>
            <person name="Santos A.J."/>
        </authorList>
    </citation>
    <scope>NUCLEOTIDE SEQUENCE</scope>
    <source>
        <tissue evidence="2">Shoot tissue taken approximately 20 cm above the soil surface</tissue>
    </source>
</reference>
<feature type="compositionally biased region" description="Polar residues" evidence="1">
    <location>
        <begin position="11"/>
        <end position="28"/>
    </location>
</feature>
<evidence type="ECO:0000256" key="1">
    <source>
        <dbReference type="SAM" id="MobiDB-lite"/>
    </source>
</evidence>
<feature type="region of interest" description="Disordered" evidence="1">
    <location>
        <begin position="1"/>
        <end position="30"/>
    </location>
</feature>
<sequence length="61" mass="6709">MCVRSNLAKPQHQSANTQSNPALESNSDLPCITHPRALKQTTAQIYSKRSREIENSTKNGG</sequence>
<organism evidence="2">
    <name type="scientific">Arundo donax</name>
    <name type="common">Giant reed</name>
    <name type="synonym">Donax arundinaceus</name>
    <dbReference type="NCBI Taxonomy" id="35708"/>
    <lineage>
        <taxon>Eukaryota</taxon>
        <taxon>Viridiplantae</taxon>
        <taxon>Streptophyta</taxon>
        <taxon>Embryophyta</taxon>
        <taxon>Tracheophyta</taxon>
        <taxon>Spermatophyta</taxon>
        <taxon>Magnoliopsida</taxon>
        <taxon>Liliopsida</taxon>
        <taxon>Poales</taxon>
        <taxon>Poaceae</taxon>
        <taxon>PACMAD clade</taxon>
        <taxon>Arundinoideae</taxon>
        <taxon>Arundineae</taxon>
        <taxon>Arundo</taxon>
    </lineage>
</organism>
<protein>
    <submittedName>
        <fullName evidence="2">Uncharacterized protein</fullName>
    </submittedName>
</protein>
<name>A0A0A9EXB2_ARUDO</name>
<evidence type="ECO:0000313" key="2">
    <source>
        <dbReference type="EMBL" id="JAE02526.1"/>
    </source>
</evidence>
<accession>A0A0A9EXB2</accession>
<dbReference type="AlphaFoldDB" id="A0A0A9EXB2"/>